<dbReference type="PROSITE" id="PS51257">
    <property type="entry name" value="PROKAR_LIPOPROTEIN"/>
    <property type="match status" value="1"/>
</dbReference>
<dbReference type="RefSeq" id="WP_267266553.1">
    <property type="nucleotide sequence ID" value="NZ_JAOVZW010000018.1"/>
</dbReference>
<keyword evidence="1" id="KW-0732">Signal</keyword>
<reference evidence="2" key="1">
    <citation type="submission" date="2022-10" db="EMBL/GenBank/DDBJ databases">
        <title>Chryseobacterium sp. nov., a novel bacterial species.</title>
        <authorList>
            <person name="Cao Y."/>
        </authorList>
    </citation>
    <scope>NUCLEOTIDE SEQUENCE</scope>
    <source>
        <strain evidence="2">CCTCC AB2015118</strain>
    </source>
</reference>
<sequence>MKNISKFIYLFIVLLSLGACKDGTENSIYDGESTAFFIDQFAVAKGPAVGYRDFDIRVGTMSPLGSAATFSISRLSGNAIAGTDYVILNNGSVEIPAGSNSGVIKIRVYGAGLSSTVAKTLVFDLVSPTVPKANYNNTISLSLIFGCDSALAGTYAYSTTNFFTPDTGVVVTTPVTGNVTLGQSSDGVYTITDASFGGYRVLYGGTTIASGVRLQDLCGKLSFLGTNQYGDSFSISNVVVNGDKLTFRWSTSYGEYGTTTLTKTGGNWPALN</sequence>
<evidence type="ECO:0008006" key="4">
    <source>
        <dbReference type="Google" id="ProtNLM"/>
    </source>
</evidence>
<protein>
    <recommendedName>
        <fullName evidence="4">Lipoprotein</fullName>
    </recommendedName>
</protein>
<name>A0ABT3XUH5_9FLAO</name>
<organism evidence="2 3">
    <name type="scientific">Chryseobacterium formosus</name>
    <dbReference type="NCBI Taxonomy" id="1537363"/>
    <lineage>
        <taxon>Bacteria</taxon>
        <taxon>Pseudomonadati</taxon>
        <taxon>Bacteroidota</taxon>
        <taxon>Flavobacteriia</taxon>
        <taxon>Flavobacteriales</taxon>
        <taxon>Weeksellaceae</taxon>
        <taxon>Chryseobacterium group</taxon>
        <taxon>Chryseobacterium</taxon>
    </lineage>
</organism>
<feature type="chain" id="PRO_5045917255" description="Lipoprotein" evidence="1">
    <location>
        <begin position="22"/>
        <end position="272"/>
    </location>
</feature>
<comment type="caution">
    <text evidence="2">The sequence shown here is derived from an EMBL/GenBank/DDBJ whole genome shotgun (WGS) entry which is preliminary data.</text>
</comment>
<dbReference type="EMBL" id="JAOVZW010000018">
    <property type="protein sequence ID" value="MCX8525292.1"/>
    <property type="molecule type" value="Genomic_DNA"/>
</dbReference>
<proteinExistence type="predicted"/>
<evidence type="ECO:0000256" key="1">
    <source>
        <dbReference type="SAM" id="SignalP"/>
    </source>
</evidence>
<gene>
    <name evidence="2" type="ORF">OF897_15345</name>
</gene>
<dbReference type="Proteomes" id="UP001073122">
    <property type="component" value="Unassembled WGS sequence"/>
</dbReference>
<feature type="signal peptide" evidence="1">
    <location>
        <begin position="1"/>
        <end position="21"/>
    </location>
</feature>
<evidence type="ECO:0000313" key="3">
    <source>
        <dbReference type="Proteomes" id="UP001073122"/>
    </source>
</evidence>
<keyword evidence="3" id="KW-1185">Reference proteome</keyword>
<evidence type="ECO:0000313" key="2">
    <source>
        <dbReference type="EMBL" id="MCX8525292.1"/>
    </source>
</evidence>
<accession>A0ABT3XUH5</accession>